<evidence type="ECO:0000256" key="4">
    <source>
        <dbReference type="ARBA" id="ARBA00022989"/>
    </source>
</evidence>
<reference evidence="9" key="1">
    <citation type="submission" date="2016-10" db="EMBL/GenBank/DDBJ databases">
        <authorList>
            <person name="Varghese N."/>
            <person name="Submissions S."/>
        </authorList>
    </citation>
    <scope>NUCLEOTIDE SEQUENCE [LARGE SCALE GENOMIC DNA]</scope>
    <source>
        <strain evidence="9">NRRL B-59562</strain>
    </source>
</reference>
<dbReference type="Pfam" id="PF02706">
    <property type="entry name" value="Wzz"/>
    <property type="match status" value="1"/>
</dbReference>
<sequence length="350" mass="38803">MLTQRGTADSSYHLDLFDYLRLLLHRWRWVAGPTLAALACAGLYLLLTAPVYQARTTLLPPTPASIAGYNQDNGRAGLPVWDSDAVYSAFQKYLFSDSLRLSFFRETVLPGLSEEQRRRPEGALRRAFDTQLQALAPDRLKPYILQVDVLSEQPQQAADWANAYVRSAERLADQEIRETVEASIHQRGAQLQRQIDLLRETALKRRKDRIAALKEALQIARSVGLESPQASSMRVAAQDNLASFIDGSLLYLRGSKAISEEIALLEARESDDPFIESLRDLEEQKAFLGGIRMPDTMRTVQVDQLALLPDAPVKPRAVLVLLAALLIGLIAGTLLASVLGAATMRKGEAR</sequence>
<keyword evidence="4 6" id="KW-1133">Transmembrane helix</keyword>
<keyword evidence="5 6" id="KW-0472">Membrane</keyword>
<dbReference type="STRING" id="1007099.SAMN05216287_1422"/>
<protein>
    <submittedName>
        <fullName evidence="8">Chain length determinant protein (Polysaccharide antigen chain regulator)</fullName>
    </submittedName>
</protein>
<organism evidence="8 9">
    <name type="scientific">Pseudomonas kuykendallii</name>
    <dbReference type="NCBI Taxonomy" id="1007099"/>
    <lineage>
        <taxon>Bacteria</taxon>
        <taxon>Pseudomonadati</taxon>
        <taxon>Pseudomonadota</taxon>
        <taxon>Gammaproteobacteria</taxon>
        <taxon>Pseudomonadales</taxon>
        <taxon>Pseudomonadaceae</taxon>
        <taxon>Pseudomonas</taxon>
    </lineage>
</organism>
<evidence type="ECO:0000256" key="3">
    <source>
        <dbReference type="ARBA" id="ARBA00022692"/>
    </source>
</evidence>
<comment type="subcellular location">
    <subcellularLocation>
        <location evidence="1">Cell membrane</location>
        <topology evidence="1">Multi-pass membrane protein</topology>
    </subcellularLocation>
</comment>
<dbReference type="AlphaFoldDB" id="A0A1H2W452"/>
<dbReference type="EMBL" id="FNNU01000002">
    <property type="protein sequence ID" value="SDW75034.1"/>
    <property type="molecule type" value="Genomic_DNA"/>
</dbReference>
<keyword evidence="9" id="KW-1185">Reference proteome</keyword>
<feature type="domain" description="Polysaccharide chain length determinant N-terminal" evidence="7">
    <location>
        <begin position="14"/>
        <end position="106"/>
    </location>
</feature>
<keyword evidence="2" id="KW-1003">Cell membrane</keyword>
<dbReference type="GO" id="GO:0004713">
    <property type="term" value="F:protein tyrosine kinase activity"/>
    <property type="evidence" value="ECO:0007669"/>
    <property type="project" value="TreeGrafter"/>
</dbReference>
<feature type="transmembrane region" description="Helical" evidence="6">
    <location>
        <begin position="29"/>
        <end position="52"/>
    </location>
</feature>
<evidence type="ECO:0000256" key="5">
    <source>
        <dbReference type="ARBA" id="ARBA00023136"/>
    </source>
</evidence>
<evidence type="ECO:0000256" key="1">
    <source>
        <dbReference type="ARBA" id="ARBA00004651"/>
    </source>
</evidence>
<evidence type="ECO:0000259" key="7">
    <source>
        <dbReference type="Pfam" id="PF02706"/>
    </source>
</evidence>
<name>A0A1H2W452_9PSED</name>
<evidence type="ECO:0000256" key="6">
    <source>
        <dbReference type="SAM" id="Phobius"/>
    </source>
</evidence>
<dbReference type="Proteomes" id="UP000243778">
    <property type="component" value="Unassembled WGS sequence"/>
</dbReference>
<dbReference type="RefSeq" id="WP_090225885.1">
    <property type="nucleotide sequence ID" value="NZ_FNNU01000002.1"/>
</dbReference>
<dbReference type="Gene3D" id="3.30.1890.10">
    <property type="entry name" value="FepE-like"/>
    <property type="match status" value="1"/>
</dbReference>
<proteinExistence type="predicted"/>
<evidence type="ECO:0000313" key="9">
    <source>
        <dbReference type="Proteomes" id="UP000243778"/>
    </source>
</evidence>
<keyword evidence="3 6" id="KW-0812">Transmembrane</keyword>
<dbReference type="InterPro" id="IPR050445">
    <property type="entry name" value="Bact_polysacc_biosynth/exp"/>
</dbReference>
<accession>A0A1H2W452</accession>
<gene>
    <name evidence="8" type="ORF">SAMN05216287_1422</name>
</gene>
<feature type="transmembrane region" description="Helical" evidence="6">
    <location>
        <begin position="317"/>
        <end position="342"/>
    </location>
</feature>
<evidence type="ECO:0000256" key="2">
    <source>
        <dbReference type="ARBA" id="ARBA00022475"/>
    </source>
</evidence>
<dbReference type="InterPro" id="IPR003856">
    <property type="entry name" value="LPS_length_determ_N"/>
</dbReference>
<evidence type="ECO:0000313" key="8">
    <source>
        <dbReference type="EMBL" id="SDW75034.1"/>
    </source>
</evidence>
<dbReference type="SUPFAM" id="SSF160355">
    <property type="entry name" value="Bacterial polysaccharide co-polymerase-like"/>
    <property type="match status" value="1"/>
</dbReference>
<dbReference type="GO" id="GO:0005886">
    <property type="term" value="C:plasma membrane"/>
    <property type="evidence" value="ECO:0007669"/>
    <property type="project" value="UniProtKB-SubCell"/>
</dbReference>
<dbReference type="PANTHER" id="PTHR32309">
    <property type="entry name" value="TYROSINE-PROTEIN KINASE"/>
    <property type="match status" value="1"/>
</dbReference>
<dbReference type="PANTHER" id="PTHR32309:SF13">
    <property type="entry name" value="FERRIC ENTEROBACTIN TRANSPORT PROTEIN FEPE"/>
    <property type="match status" value="1"/>
</dbReference>